<dbReference type="EMBL" id="FN653427">
    <property type="protein sequence ID" value="CBY15128.1"/>
    <property type="molecule type" value="Genomic_DNA"/>
</dbReference>
<organism evidence="1">
    <name type="scientific">Oikopleura dioica</name>
    <name type="common">Tunicate</name>
    <dbReference type="NCBI Taxonomy" id="34765"/>
    <lineage>
        <taxon>Eukaryota</taxon>
        <taxon>Metazoa</taxon>
        <taxon>Chordata</taxon>
        <taxon>Tunicata</taxon>
        <taxon>Appendicularia</taxon>
        <taxon>Copelata</taxon>
        <taxon>Oikopleuridae</taxon>
        <taxon>Oikopleura</taxon>
    </lineage>
</organism>
<dbReference type="AlphaFoldDB" id="Q675W0"/>
<gene>
    <name evidence="1" type="ORF">004-09</name>
    <name evidence="2" type="ORF">GSOID_T00012021001</name>
</gene>
<reference evidence="2" key="3">
    <citation type="journal article" date="2010" name="Science">
        <title>Plasticity of animal genome architecture unmasked by rapid evolution of a pelagic tunicate.</title>
        <authorList>
            <person name="Denoeud F."/>
            <person name="Henriet S."/>
            <person name="Mungpakdee S."/>
            <person name="Aury J.M."/>
            <person name="Da Silva C."/>
            <person name="Brinkmann H."/>
            <person name="Mikhaleva J."/>
            <person name="Olsen L.C."/>
            <person name="Jubin C."/>
            <person name="Canestro C."/>
            <person name="Bouquet J.M."/>
            <person name="Danks G."/>
            <person name="Poulain J."/>
            <person name="Campsteijn C."/>
            <person name="Adamski M."/>
            <person name="Cross I."/>
            <person name="Yadetie F."/>
            <person name="Muffato M."/>
            <person name="Louis A."/>
            <person name="Butcher S."/>
            <person name="Tsagkogeorga G."/>
            <person name="Konrad A."/>
            <person name="Singh S."/>
            <person name="Jensen M.F."/>
            <person name="Cong E.H."/>
            <person name="Eikeseth-Otteraa H."/>
            <person name="Noel B."/>
            <person name="Anthouard V."/>
            <person name="Porcel B.M."/>
            <person name="Kachouri-Lafond R."/>
            <person name="Nishino A."/>
            <person name="Ugolini M."/>
            <person name="Chourrout P."/>
            <person name="Nishida H."/>
            <person name="Aasland R."/>
            <person name="Huzurbazar S."/>
            <person name="Westhof E."/>
            <person name="Delsuc F."/>
            <person name="Lehrach H."/>
            <person name="Reinhardt R."/>
            <person name="Weissenbach J."/>
            <person name="Roy S.W."/>
            <person name="Artiguenave F."/>
            <person name="Postlethwait J.H."/>
            <person name="Manak J.R."/>
            <person name="Thompson E.M."/>
            <person name="Jaillon O."/>
            <person name="Du Pasquier L."/>
            <person name="Boudinot P."/>
            <person name="Liberles D.A."/>
            <person name="Volff J.N."/>
            <person name="Philippe H."/>
            <person name="Lenhard B."/>
            <person name="Roest Crollius H."/>
            <person name="Wincker P."/>
            <person name="Chourrout D."/>
        </authorList>
    </citation>
    <scope>NUCLEOTIDE SEQUENCE [LARGE SCALE GENOMIC DNA]</scope>
</reference>
<evidence type="ECO:0000313" key="2">
    <source>
        <dbReference type="EMBL" id="CBY15128.1"/>
    </source>
</evidence>
<proteinExistence type="predicted"/>
<dbReference type="InParanoid" id="Q675W0"/>
<evidence type="ECO:0000313" key="1">
    <source>
        <dbReference type="EMBL" id="AAS21406.1"/>
    </source>
</evidence>
<reference evidence="1" key="1">
    <citation type="journal article" date="2004" name="Nature">
        <title>Hox cluster disintegration with persistent anteroposterior order of expression in Oikopleura dioica.</title>
        <authorList>
            <person name="Seo H.C."/>
            <person name="Edvardsen R.B."/>
            <person name="Maeland A.D."/>
            <person name="Bjordal M."/>
            <person name="Jensen M.F."/>
            <person name="Hansen A."/>
            <person name="Flaat M."/>
            <person name="Weissenbach J."/>
            <person name="Lehrach H."/>
            <person name="Wincker P."/>
            <person name="Reinhardt R."/>
            <person name="Chourrout D."/>
        </authorList>
    </citation>
    <scope>NUCLEOTIDE SEQUENCE</scope>
</reference>
<name>Q675W0_OIKDI</name>
<evidence type="ECO:0000313" key="3">
    <source>
        <dbReference type="Proteomes" id="UP000001307"/>
    </source>
</evidence>
<keyword evidence="3" id="KW-1185">Reference proteome</keyword>
<dbReference type="EMBL" id="AY449460">
    <property type="protein sequence ID" value="AAS21406.1"/>
    <property type="molecule type" value="Genomic_DNA"/>
</dbReference>
<dbReference type="Proteomes" id="UP000001307">
    <property type="component" value="Unassembled WGS sequence"/>
</dbReference>
<sequence>MEAILEENWIYNDDAVNERALLFPIAIRPLFQRICLESRENQFYMKYKGYFIYMQVDDLLGVVSWPKSLVGDSWMNFRCTIGQYNDRHTNTAIDLLRLDDQFGIASSNDDHPHIVCFLNGQTMICHTKNNEDKPTKLPEGEPSIAFDVFAQNFIATSLINIHQL</sequence>
<accession>Q675W0</accession>
<protein>
    <submittedName>
        <fullName evidence="1">Uncharacterized protein</fullName>
    </submittedName>
</protein>
<reference evidence="1" key="2">
    <citation type="journal article" date="2005" name="Curr. Biol.">
        <title>Remodelling of the homeobox gene complement in the tunicate Oikopleura dioica.</title>
        <authorList>
            <person name="Edvardsen R.B."/>
            <person name="Seo H.C."/>
            <person name="Jensen M.F."/>
            <person name="Mialon A."/>
            <person name="Mikhaleva J."/>
            <person name="Bjordal M."/>
            <person name="Cartry J."/>
            <person name="Reinhardt R."/>
            <person name="Weissenbach J."/>
            <person name="Wincker P."/>
            <person name="Chourrout D."/>
        </authorList>
    </citation>
    <scope>NUCLEOTIDE SEQUENCE</scope>
</reference>